<sequence length="118" mass="13737">MLNWNFIVGTVRMCGKKYFICKLPVLVLLVHPVLREWCVMSAVTEPNKSPMHHCRIIVRDARKASRKRERESETIDGKTMASDKRGFVRSPRHHKCHDLHMIPPTIYIPLSPLPCFEC</sequence>
<proteinExistence type="predicted"/>
<evidence type="ECO:0000256" key="2">
    <source>
        <dbReference type="SAM" id="SignalP"/>
    </source>
</evidence>
<dbReference type="AlphaFoldDB" id="A0A2M4DMZ0"/>
<feature type="region of interest" description="Disordered" evidence="1">
    <location>
        <begin position="65"/>
        <end position="86"/>
    </location>
</feature>
<keyword evidence="2" id="KW-0732">Signal</keyword>
<reference evidence="3" key="1">
    <citation type="submission" date="2018-01" db="EMBL/GenBank/DDBJ databases">
        <title>An insight into the sialome of Amazonian anophelines.</title>
        <authorList>
            <person name="Ribeiro J.M."/>
            <person name="Scarpassa V."/>
            <person name="Calvo E."/>
        </authorList>
    </citation>
    <scope>NUCLEOTIDE SEQUENCE</scope>
</reference>
<protein>
    <submittedName>
        <fullName evidence="3">Putative secreted protein</fullName>
    </submittedName>
</protein>
<dbReference type="EMBL" id="GGFL01014744">
    <property type="protein sequence ID" value="MBW78922.1"/>
    <property type="molecule type" value="Transcribed_RNA"/>
</dbReference>
<feature type="signal peptide" evidence="2">
    <location>
        <begin position="1"/>
        <end position="35"/>
    </location>
</feature>
<name>A0A2M4DMZ0_ANODA</name>
<accession>A0A2M4DMZ0</accession>
<evidence type="ECO:0000256" key="1">
    <source>
        <dbReference type="SAM" id="MobiDB-lite"/>
    </source>
</evidence>
<organism evidence="3">
    <name type="scientific">Anopheles darlingi</name>
    <name type="common">Mosquito</name>
    <dbReference type="NCBI Taxonomy" id="43151"/>
    <lineage>
        <taxon>Eukaryota</taxon>
        <taxon>Metazoa</taxon>
        <taxon>Ecdysozoa</taxon>
        <taxon>Arthropoda</taxon>
        <taxon>Hexapoda</taxon>
        <taxon>Insecta</taxon>
        <taxon>Pterygota</taxon>
        <taxon>Neoptera</taxon>
        <taxon>Endopterygota</taxon>
        <taxon>Diptera</taxon>
        <taxon>Nematocera</taxon>
        <taxon>Culicoidea</taxon>
        <taxon>Culicidae</taxon>
        <taxon>Anophelinae</taxon>
        <taxon>Anopheles</taxon>
    </lineage>
</organism>
<feature type="chain" id="PRO_5014617399" evidence="2">
    <location>
        <begin position="36"/>
        <end position="118"/>
    </location>
</feature>
<evidence type="ECO:0000313" key="3">
    <source>
        <dbReference type="EMBL" id="MBW78922.1"/>
    </source>
</evidence>